<feature type="compositionally biased region" description="Low complexity" evidence="1">
    <location>
        <begin position="159"/>
        <end position="189"/>
    </location>
</feature>
<keyword evidence="2" id="KW-1133">Transmembrane helix</keyword>
<proteinExistence type="predicted"/>
<accession>A0A9W9HAE8</accession>
<keyword evidence="2" id="KW-0472">Membrane</keyword>
<keyword evidence="4" id="KW-1185">Reference proteome</keyword>
<evidence type="ECO:0000256" key="2">
    <source>
        <dbReference type="SAM" id="Phobius"/>
    </source>
</evidence>
<name>A0A9W9HAE8_9EURO</name>
<dbReference type="OrthoDB" id="27923at2759"/>
<reference evidence="3" key="1">
    <citation type="submission" date="2022-11" db="EMBL/GenBank/DDBJ databases">
        <authorList>
            <person name="Petersen C."/>
        </authorList>
    </citation>
    <scope>NUCLEOTIDE SEQUENCE</scope>
    <source>
        <strain evidence="3">IBT 22155</strain>
    </source>
</reference>
<sequence>MTQKVQDQALPFGIHYTKSRMAELLAADVVIAAGSASLITPAVMIFDRLVVEKSFYNQPLFPAFRRHLWLSITQPHTFLTSRPSLLVWSLYTATFATANASETILSKWYPHIDHAIAGMTTFASTFIVNSSVGIWKDVKFAQLFGHSNTSTPAPPPPTTATTATTNTTNANTNTTTTTTDTTNKPTKTARSFGRTRIPVSTYSAFLIRDALTIFGSFSLPAMVSASIPDSIASQEYSKILIAQLAIPASIQLISTPIHLLGLDLYNRPQVMTSKDRISRVSRDWIGASLLRMCRIIPAFGIGGFVNTEGRNYLHEGLDGRRKGS</sequence>
<dbReference type="PANTHER" id="PTHR37845">
    <property type="entry name" value="SEQUENCE ORPHAN"/>
    <property type="match status" value="1"/>
</dbReference>
<dbReference type="PANTHER" id="PTHR37845:SF1">
    <property type="entry name" value="SEQUENCE ORPHAN"/>
    <property type="match status" value="1"/>
</dbReference>
<comment type="caution">
    <text evidence="3">The sequence shown here is derived from an EMBL/GenBank/DDBJ whole genome shotgun (WGS) entry which is preliminary data.</text>
</comment>
<organism evidence="3 4">
    <name type="scientific">Penicillium bovifimosum</name>
    <dbReference type="NCBI Taxonomy" id="126998"/>
    <lineage>
        <taxon>Eukaryota</taxon>
        <taxon>Fungi</taxon>
        <taxon>Dikarya</taxon>
        <taxon>Ascomycota</taxon>
        <taxon>Pezizomycotina</taxon>
        <taxon>Eurotiomycetes</taxon>
        <taxon>Eurotiomycetidae</taxon>
        <taxon>Eurotiales</taxon>
        <taxon>Aspergillaceae</taxon>
        <taxon>Penicillium</taxon>
    </lineage>
</organism>
<gene>
    <name evidence="3" type="ORF">N7515_001787</name>
</gene>
<evidence type="ECO:0000256" key="1">
    <source>
        <dbReference type="SAM" id="MobiDB-lite"/>
    </source>
</evidence>
<feature type="region of interest" description="Disordered" evidence="1">
    <location>
        <begin position="147"/>
        <end position="189"/>
    </location>
</feature>
<dbReference type="GO" id="GO:0005739">
    <property type="term" value="C:mitochondrion"/>
    <property type="evidence" value="ECO:0007669"/>
    <property type="project" value="TreeGrafter"/>
</dbReference>
<protein>
    <submittedName>
        <fullName evidence="3">Uncharacterized protein</fullName>
    </submittedName>
</protein>
<evidence type="ECO:0000313" key="4">
    <source>
        <dbReference type="Proteomes" id="UP001149079"/>
    </source>
</evidence>
<dbReference type="GeneID" id="81401701"/>
<dbReference type="AlphaFoldDB" id="A0A9W9HAE8"/>
<keyword evidence="2" id="KW-0812">Transmembrane</keyword>
<dbReference type="RefSeq" id="XP_056524644.1">
    <property type="nucleotide sequence ID" value="XM_056662531.1"/>
</dbReference>
<dbReference type="InterPro" id="IPR038781">
    <property type="entry name" value="C365.16-ike"/>
</dbReference>
<reference evidence="3" key="2">
    <citation type="journal article" date="2023" name="IMA Fungus">
        <title>Comparative genomic study of the Penicillium genus elucidates a diverse pangenome and 15 lateral gene transfer events.</title>
        <authorList>
            <person name="Petersen C."/>
            <person name="Sorensen T."/>
            <person name="Nielsen M.R."/>
            <person name="Sondergaard T.E."/>
            <person name="Sorensen J.L."/>
            <person name="Fitzpatrick D.A."/>
            <person name="Frisvad J.C."/>
            <person name="Nielsen K.L."/>
        </authorList>
    </citation>
    <scope>NUCLEOTIDE SEQUENCE</scope>
    <source>
        <strain evidence="3">IBT 22155</strain>
    </source>
</reference>
<evidence type="ECO:0000313" key="3">
    <source>
        <dbReference type="EMBL" id="KAJ5143000.1"/>
    </source>
</evidence>
<dbReference type="Proteomes" id="UP001149079">
    <property type="component" value="Unassembled WGS sequence"/>
</dbReference>
<dbReference type="EMBL" id="JAPQKL010000002">
    <property type="protein sequence ID" value="KAJ5143000.1"/>
    <property type="molecule type" value="Genomic_DNA"/>
</dbReference>
<feature type="transmembrane region" description="Helical" evidence="2">
    <location>
        <begin position="24"/>
        <end position="46"/>
    </location>
</feature>